<gene>
    <name evidence="1" type="ORF">HMPREF9195_00675</name>
</gene>
<accession>A0AA87TFV3</accession>
<dbReference type="EMBL" id="ATFE01000003">
    <property type="protein sequence ID" value="EPF29960.1"/>
    <property type="molecule type" value="Genomic_DNA"/>
</dbReference>
<dbReference type="Proteomes" id="UP000014634">
    <property type="component" value="Unassembled WGS sequence"/>
</dbReference>
<sequence>FLSNFHKYDNLFSLYTQKQTADIKPFAISAYLAVALRTETAKYVPYSQDSAILVPTQLLIMNYEFIINYKFHSALYRNSRQAVWFDSS</sequence>
<dbReference type="RefSeq" id="WP_016522645.1">
    <property type="nucleotide sequence ID" value="NZ_KE332517.1"/>
</dbReference>
<organism evidence="1 2">
    <name type="scientific">Treponema medium ATCC 700293</name>
    <dbReference type="NCBI Taxonomy" id="1125700"/>
    <lineage>
        <taxon>Bacteria</taxon>
        <taxon>Pseudomonadati</taxon>
        <taxon>Spirochaetota</taxon>
        <taxon>Spirochaetia</taxon>
        <taxon>Spirochaetales</taxon>
        <taxon>Treponemataceae</taxon>
        <taxon>Treponema</taxon>
    </lineage>
</organism>
<name>A0AA87TFV3_TREMD</name>
<reference evidence="1 2" key="1">
    <citation type="submission" date="2013-04" db="EMBL/GenBank/DDBJ databases">
        <title>The Genome Sequence of Treponema medium ATCC 700293.</title>
        <authorList>
            <consortium name="The Broad Institute Genomics Platform"/>
            <person name="Earl A."/>
            <person name="Ward D."/>
            <person name="Feldgarden M."/>
            <person name="Gevers D."/>
            <person name="Leonetti C."/>
            <person name="Blanton J.M."/>
            <person name="Dewhirst F.E."/>
            <person name="Izard J."/>
            <person name="Walker B."/>
            <person name="Young S."/>
            <person name="Zeng Q."/>
            <person name="Gargeya S."/>
            <person name="Fitzgerald M."/>
            <person name="Haas B."/>
            <person name="Abouelleil A."/>
            <person name="Allen A.W."/>
            <person name="Alvarado L."/>
            <person name="Arachchi H.M."/>
            <person name="Berlin A.M."/>
            <person name="Chapman S.B."/>
            <person name="Gainer-Dewar J."/>
            <person name="Goldberg J."/>
            <person name="Griggs A."/>
            <person name="Gujja S."/>
            <person name="Hansen M."/>
            <person name="Howarth C."/>
            <person name="Imamovic A."/>
            <person name="Ireland A."/>
            <person name="Larimer J."/>
            <person name="McCowan C."/>
            <person name="Murphy C."/>
            <person name="Pearson M."/>
            <person name="Poon T.W."/>
            <person name="Priest M."/>
            <person name="Roberts A."/>
            <person name="Saif S."/>
            <person name="Shea T."/>
            <person name="Sisk P."/>
            <person name="Sykes S."/>
            <person name="Wortman J."/>
            <person name="Nusbaum C."/>
            <person name="Birren B."/>
        </authorList>
    </citation>
    <scope>NUCLEOTIDE SEQUENCE [LARGE SCALE GENOMIC DNA]</scope>
    <source>
        <strain evidence="1 2">ATCC 700293</strain>
    </source>
</reference>
<proteinExistence type="predicted"/>
<evidence type="ECO:0000313" key="1">
    <source>
        <dbReference type="EMBL" id="EPF29960.1"/>
    </source>
</evidence>
<feature type="non-terminal residue" evidence="1">
    <location>
        <position position="1"/>
    </location>
</feature>
<comment type="caution">
    <text evidence="1">The sequence shown here is derived from an EMBL/GenBank/DDBJ whole genome shotgun (WGS) entry which is preliminary data.</text>
</comment>
<dbReference type="AlphaFoldDB" id="A0AA87TFV3"/>
<evidence type="ECO:0000313" key="2">
    <source>
        <dbReference type="Proteomes" id="UP000014634"/>
    </source>
</evidence>
<protein>
    <submittedName>
        <fullName evidence="1">Uncharacterized protein</fullName>
    </submittedName>
</protein>